<dbReference type="InterPro" id="IPR021264">
    <property type="entry name" value="AFUB_079030/YDR124W-like"/>
</dbReference>
<evidence type="ECO:0000313" key="4">
    <source>
        <dbReference type="Proteomes" id="UP001160390"/>
    </source>
</evidence>
<reference evidence="3" key="1">
    <citation type="submission" date="2023-01" db="EMBL/GenBank/DDBJ databases">
        <authorList>
            <person name="Piombo E."/>
        </authorList>
    </citation>
    <scope>NUCLEOTIDE SEQUENCE</scope>
</reference>
<organism evidence="3 4">
    <name type="scientific">Clonostachys chloroleuca</name>
    <dbReference type="NCBI Taxonomy" id="1926264"/>
    <lineage>
        <taxon>Eukaryota</taxon>
        <taxon>Fungi</taxon>
        <taxon>Dikarya</taxon>
        <taxon>Ascomycota</taxon>
        <taxon>Pezizomycotina</taxon>
        <taxon>Sordariomycetes</taxon>
        <taxon>Hypocreomycetidae</taxon>
        <taxon>Hypocreales</taxon>
        <taxon>Bionectriaceae</taxon>
        <taxon>Clonostachys</taxon>
    </lineage>
</organism>
<protein>
    <recommendedName>
        <fullName evidence="2">Subtelomeric hrmA-associated cluster protein AFUB-079030/YDR124W-like helical bundle domain-containing protein</fullName>
    </recommendedName>
</protein>
<dbReference type="PANTHER" id="PTHR36102:SF1">
    <property type="entry name" value="YDR124W-LIKE HELICAL BUNDLE DOMAIN-CONTAINING PROTEIN"/>
    <property type="match status" value="1"/>
</dbReference>
<dbReference type="AlphaFoldDB" id="A0AA35MJG2"/>
<feature type="compositionally biased region" description="Polar residues" evidence="1">
    <location>
        <begin position="390"/>
        <end position="400"/>
    </location>
</feature>
<evidence type="ECO:0000313" key="3">
    <source>
        <dbReference type="EMBL" id="CAI6098098.1"/>
    </source>
</evidence>
<evidence type="ECO:0000259" key="2">
    <source>
        <dbReference type="Pfam" id="PF11001"/>
    </source>
</evidence>
<dbReference type="Pfam" id="PF11001">
    <property type="entry name" value="AFUB_07903_YDR124W_hel"/>
    <property type="match status" value="1"/>
</dbReference>
<accession>A0AA35MJG2</accession>
<keyword evidence="4" id="KW-1185">Reference proteome</keyword>
<feature type="region of interest" description="Disordered" evidence="1">
    <location>
        <begin position="368"/>
        <end position="419"/>
    </location>
</feature>
<feature type="compositionally biased region" description="Polar residues" evidence="1">
    <location>
        <begin position="104"/>
        <end position="119"/>
    </location>
</feature>
<sequence>MVQEWSSRDHHARHFTCQPSTRYQTDIMDHRRFYESQESVRHQPPIAIDTALRSHCGIWAKQYFVAVVMDDGSPATFFSPGQKLQDSVVRQFLDIKKFQQVVSSLDTDQATSHPPSSEGSMYFRPPYNHRPHTSDRIRSQNDDDGEEGGGYPGRPGWKRPRSRQTMEYEELPMPIMSRRGIRVCDSRALWGFYDQRFKSCQQSACKLIAKAWVKAVEPKKQSTHPYTGSDAKAPDWWPKPWGDTEEDRVRHKEPDHLYKRERVHLLNHILAIIVEPTAKQHPDVRKLHLNVKKLEECTNEALSGFFSENPQNSGKKRFLNEIFKVAKQQERYKNGEIGIVTSLVSLSLVVLTRKIDAATEVYVLNDDRISGTQTPEQEEGPASRDHEEQNASPSTRSTAQGFHPTSPAGHSPTTASQTSSFVNEMPMRNTQNPPPPPSMVNDLTSSHHGFVEEGLPVHGSTPAHHSNTNINVDMIPNSSTNESSRRSSVFGEYNHVGNGMYTQQWQTRSTASNPQAVYSHKQNGPSASFVTAVPATPPPSYMSGSFVDTMTRPGYDPTHSQVYRSGDVPSGQIGQQQTYNYMPNDSRGLQVLPGVSEVMDSVPRGHFKDEMI</sequence>
<evidence type="ECO:0000256" key="1">
    <source>
        <dbReference type="SAM" id="MobiDB-lite"/>
    </source>
</evidence>
<proteinExistence type="predicted"/>
<feature type="domain" description="Subtelomeric hrmA-associated cluster protein AFUB-079030/YDR124W-like helical bundle" evidence="2">
    <location>
        <begin position="184"/>
        <end position="327"/>
    </location>
</feature>
<gene>
    <name evidence="3" type="ORF">CCHLO57077_00005843</name>
</gene>
<feature type="region of interest" description="Disordered" evidence="1">
    <location>
        <begin position="104"/>
        <end position="163"/>
    </location>
</feature>
<name>A0AA35MJG2_9HYPO</name>
<dbReference type="Proteomes" id="UP001160390">
    <property type="component" value="Unassembled WGS sequence"/>
</dbReference>
<dbReference type="EMBL" id="CABFNP030001297">
    <property type="protein sequence ID" value="CAI6098098.1"/>
    <property type="molecule type" value="Genomic_DNA"/>
</dbReference>
<dbReference type="PANTHER" id="PTHR36102">
    <property type="entry name" value="CHROMOSOME 10, WHOLE GENOME SHOTGUN SEQUENCE"/>
    <property type="match status" value="1"/>
</dbReference>
<feature type="compositionally biased region" description="Basic and acidic residues" evidence="1">
    <location>
        <begin position="132"/>
        <end position="141"/>
    </location>
</feature>
<comment type="caution">
    <text evidence="3">The sequence shown here is derived from an EMBL/GenBank/DDBJ whole genome shotgun (WGS) entry which is preliminary data.</text>
</comment>
<dbReference type="InterPro" id="IPR047092">
    <property type="entry name" value="AFUB_07903/YDR124W-like_hel"/>
</dbReference>